<evidence type="ECO:0000313" key="5">
    <source>
        <dbReference type="Proteomes" id="UP001603978"/>
    </source>
</evidence>
<evidence type="ECO:0000256" key="1">
    <source>
        <dbReference type="SAM" id="Coils"/>
    </source>
</evidence>
<dbReference type="InterPro" id="IPR002525">
    <property type="entry name" value="Transp_IS110-like_N"/>
</dbReference>
<dbReference type="RefSeq" id="WP_393178029.1">
    <property type="nucleotide sequence ID" value="NZ_JBICRM010000118.1"/>
</dbReference>
<dbReference type="Pfam" id="PF01548">
    <property type="entry name" value="DEDD_Tnp_IS110"/>
    <property type="match status" value="1"/>
</dbReference>
<dbReference type="PANTHER" id="PTHR33055:SF15">
    <property type="entry name" value="TRANSPOSASE-RELATED"/>
    <property type="match status" value="1"/>
</dbReference>
<dbReference type="Pfam" id="PF02371">
    <property type="entry name" value="Transposase_20"/>
    <property type="match status" value="1"/>
</dbReference>
<protein>
    <submittedName>
        <fullName evidence="4">IS110 family transposase</fullName>
    </submittedName>
</protein>
<keyword evidence="1" id="KW-0175">Coiled coil</keyword>
<comment type="caution">
    <text evidence="4">The sequence shown here is derived from an EMBL/GenBank/DDBJ whole genome shotgun (WGS) entry which is preliminary data.</text>
</comment>
<evidence type="ECO:0000259" key="2">
    <source>
        <dbReference type="Pfam" id="PF01548"/>
    </source>
</evidence>
<proteinExistence type="predicted"/>
<dbReference type="NCBIfam" id="NF033542">
    <property type="entry name" value="transpos_IS110"/>
    <property type="match status" value="1"/>
</dbReference>
<dbReference type="EMBL" id="JBICRM010000118">
    <property type="protein sequence ID" value="MFG1711348.1"/>
    <property type="molecule type" value="Genomic_DNA"/>
</dbReference>
<dbReference type="InterPro" id="IPR003346">
    <property type="entry name" value="Transposase_20"/>
</dbReference>
<gene>
    <name evidence="4" type="ORF">ACFLIM_50200</name>
</gene>
<keyword evidence="5" id="KW-1185">Reference proteome</keyword>
<feature type="coiled-coil region" evidence="1">
    <location>
        <begin position="161"/>
        <end position="188"/>
    </location>
</feature>
<dbReference type="InterPro" id="IPR047650">
    <property type="entry name" value="Transpos_IS110"/>
</dbReference>
<accession>A0ABW7AV90</accession>
<feature type="non-terminal residue" evidence="4">
    <location>
        <position position="1"/>
    </location>
</feature>
<dbReference type="Proteomes" id="UP001603978">
    <property type="component" value="Unassembled WGS sequence"/>
</dbReference>
<dbReference type="PANTHER" id="PTHR33055">
    <property type="entry name" value="TRANSPOSASE FOR INSERTION SEQUENCE ELEMENT IS1111A"/>
    <property type="match status" value="1"/>
</dbReference>
<evidence type="ECO:0000313" key="4">
    <source>
        <dbReference type="EMBL" id="MFG1711348.1"/>
    </source>
</evidence>
<feature type="domain" description="Transposase IS110-like N-terminal" evidence="2">
    <location>
        <begin position="1"/>
        <end position="96"/>
    </location>
</feature>
<evidence type="ECO:0000259" key="3">
    <source>
        <dbReference type="Pfam" id="PF02371"/>
    </source>
</evidence>
<sequence length="350" mass="39358">VMEATGDYWKAPFYLLEDTFETWLVNAAHVKNLPGRPKTDRLDAEWLARCAERQMVRPSFVPPKPIRRLRDLTRYRSALVQDRTREKQRLEKILEDAQIKLDVVVSDLHGLSGRAMLEALIAGERNPNTLADLAKARLRGKMPQLVEALTGNFTDHHAYLCQSMLANIDRLTERTDQLTARIEAELATIAGDAVERLDEITGIGPRAAQVIIAEIGLDMSRFPTAAHLASWARLAPMTRESAGKSKRATTGKGNSYLAAVLGEAVIGASRTSTRIGERYRRLSRRIGKRRAIVAVSRTLLTIIWALLSDPDARFDDLGPDFYDLHIDPQRRTRSLIRELERLGHKVTVEP</sequence>
<feature type="non-terminal residue" evidence="4">
    <location>
        <position position="350"/>
    </location>
</feature>
<reference evidence="4 5" key="1">
    <citation type="submission" date="2024-10" db="EMBL/GenBank/DDBJ databases">
        <authorList>
            <person name="Topkara A.R."/>
            <person name="Saygin H."/>
        </authorList>
    </citation>
    <scope>NUCLEOTIDE SEQUENCE [LARGE SCALE GENOMIC DNA]</scope>
    <source>
        <strain evidence="4 5">M3C6</strain>
    </source>
</reference>
<name>A0ABW7AV90_9ACTN</name>
<feature type="domain" description="Transposase IS116/IS110/IS902 C-terminal" evidence="3">
    <location>
        <begin position="195"/>
        <end position="279"/>
    </location>
</feature>
<organism evidence="4 5">
    <name type="scientific">Nonomuraea marmarensis</name>
    <dbReference type="NCBI Taxonomy" id="3351344"/>
    <lineage>
        <taxon>Bacteria</taxon>
        <taxon>Bacillati</taxon>
        <taxon>Actinomycetota</taxon>
        <taxon>Actinomycetes</taxon>
        <taxon>Streptosporangiales</taxon>
        <taxon>Streptosporangiaceae</taxon>
        <taxon>Nonomuraea</taxon>
    </lineage>
</organism>